<evidence type="ECO:0000256" key="2">
    <source>
        <dbReference type="ARBA" id="ARBA00022475"/>
    </source>
</evidence>
<feature type="transmembrane region" description="Helical" evidence="6">
    <location>
        <begin position="7"/>
        <end position="24"/>
    </location>
</feature>
<gene>
    <name evidence="8" type="ordered locus">Dacet_2094</name>
</gene>
<dbReference type="STRING" id="522772.Dacet_2094"/>
<evidence type="ECO:0000256" key="4">
    <source>
        <dbReference type="ARBA" id="ARBA00022989"/>
    </source>
</evidence>
<dbReference type="FunCoup" id="D4H266">
    <property type="interactions" value="177"/>
</dbReference>
<feature type="transmembrane region" description="Helical" evidence="6">
    <location>
        <begin position="201"/>
        <end position="226"/>
    </location>
</feature>
<dbReference type="AlphaFoldDB" id="D4H266"/>
<evidence type="ECO:0000256" key="6">
    <source>
        <dbReference type="SAM" id="Phobius"/>
    </source>
</evidence>
<dbReference type="GO" id="GO:0005886">
    <property type="term" value="C:plasma membrane"/>
    <property type="evidence" value="ECO:0007669"/>
    <property type="project" value="UniProtKB-SubCell"/>
</dbReference>
<feature type="transmembrane region" description="Helical" evidence="6">
    <location>
        <begin position="355"/>
        <end position="374"/>
    </location>
</feature>
<feature type="domain" description="Major facilitator superfamily (MFS) profile" evidence="7">
    <location>
        <begin position="6"/>
        <end position="379"/>
    </location>
</feature>
<dbReference type="InterPro" id="IPR050189">
    <property type="entry name" value="MFS_Efflux_Transporters"/>
</dbReference>
<dbReference type="HOGENOM" id="CLU_001265_10_14_0"/>
<evidence type="ECO:0000259" key="7">
    <source>
        <dbReference type="PROSITE" id="PS50850"/>
    </source>
</evidence>
<evidence type="ECO:0000313" key="9">
    <source>
        <dbReference type="Proteomes" id="UP000002012"/>
    </source>
</evidence>
<proteinExistence type="predicted"/>
<feature type="transmembrane region" description="Helical" evidence="6">
    <location>
        <begin position="327"/>
        <end position="349"/>
    </location>
</feature>
<dbReference type="CDD" id="cd17325">
    <property type="entry name" value="MFS_MdtG_SLC18_like"/>
    <property type="match status" value="1"/>
</dbReference>
<reference evidence="8 9" key="1">
    <citation type="journal article" date="2010" name="Stand. Genomic Sci.">
        <title>Complete genome sequence of Denitrovibrio acetiphilus type strain (N2460).</title>
        <authorList>
            <person name="Kiss H."/>
            <person name="Lang E."/>
            <person name="Lapidus A."/>
            <person name="Copeland A."/>
            <person name="Nolan M."/>
            <person name="Glavina Del Rio T."/>
            <person name="Chen F."/>
            <person name="Lucas S."/>
            <person name="Tice H."/>
            <person name="Cheng J.F."/>
            <person name="Han C."/>
            <person name="Goodwin L."/>
            <person name="Pitluck S."/>
            <person name="Liolios K."/>
            <person name="Pati A."/>
            <person name="Ivanova N."/>
            <person name="Mavromatis K."/>
            <person name="Chen A."/>
            <person name="Palaniappan K."/>
            <person name="Land M."/>
            <person name="Hauser L."/>
            <person name="Chang Y.J."/>
            <person name="Jeffries C.D."/>
            <person name="Detter J.C."/>
            <person name="Brettin T."/>
            <person name="Spring S."/>
            <person name="Rohde M."/>
            <person name="Goker M."/>
            <person name="Woyke T."/>
            <person name="Bristow J."/>
            <person name="Eisen J.A."/>
            <person name="Markowitz V."/>
            <person name="Hugenholtz P."/>
            <person name="Kyrpides N.C."/>
            <person name="Klenk H.P."/>
        </authorList>
    </citation>
    <scope>NUCLEOTIDE SEQUENCE [LARGE SCALE GENOMIC DNA]</scope>
    <source>
        <strain evidence="9">DSM 12809 / NBRC 114555 / N2460</strain>
    </source>
</reference>
<dbReference type="Pfam" id="PF07690">
    <property type="entry name" value="MFS_1"/>
    <property type="match status" value="2"/>
</dbReference>
<dbReference type="InterPro" id="IPR020846">
    <property type="entry name" value="MFS_dom"/>
</dbReference>
<accession>D4H266</accession>
<evidence type="ECO:0000256" key="1">
    <source>
        <dbReference type="ARBA" id="ARBA00004651"/>
    </source>
</evidence>
<dbReference type="InParanoid" id="D4H266"/>
<organism evidence="8 9">
    <name type="scientific">Denitrovibrio acetiphilus (strain DSM 12809 / NBRC 114555 / N2460)</name>
    <dbReference type="NCBI Taxonomy" id="522772"/>
    <lineage>
        <taxon>Bacteria</taxon>
        <taxon>Pseudomonadati</taxon>
        <taxon>Deferribacterota</taxon>
        <taxon>Deferribacteres</taxon>
        <taxon>Deferribacterales</taxon>
        <taxon>Geovibrionaceae</taxon>
        <taxon>Denitrovibrio</taxon>
    </lineage>
</organism>
<dbReference type="EMBL" id="CP001968">
    <property type="protein sequence ID" value="ADD68857.1"/>
    <property type="molecule type" value="Genomic_DNA"/>
</dbReference>
<comment type="subcellular location">
    <subcellularLocation>
        <location evidence="1">Cell membrane</location>
        <topology evidence="1">Multi-pass membrane protein</topology>
    </subcellularLocation>
</comment>
<dbReference type="PANTHER" id="PTHR43124:SF3">
    <property type="entry name" value="CHLORAMPHENICOL EFFLUX PUMP RV0191"/>
    <property type="match status" value="1"/>
</dbReference>
<dbReference type="Proteomes" id="UP000002012">
    <property type="component" value="Chromosome"/>
</dbReference>
<dbReference type="SUPFAM" id="SSF103473">
    <property type="entry name" value="MFS general substrate transporter"/>
    <property type="match status" value="1"/>
</dbReference>
<dbReference type="eggNOG" id="COG2814">
    <property type="taxonomic scope" value="Bacteria"/>
</dbReference>
<sequence precursor="true">MQRKKLFTLLFFINFAVTFSYGIFDSFFSLYLFSVGVRGSLLGIPMAVYALSKIFLSVPIGNVSDKISCKKTLTAAIGLYTLIAFLYLFADDISIIILLRFLQGFASALLRPTLLSYINTIADDDNIASVSGKFDISFYSALGLGPVCGGIIRNYCGFYGLFITMSIICTLALFTSATFMKDNDSGSRSKYQKQEFITPNIFALMIFIFGRTIGISTVFTFLPIFIENSLHLDSMQTGIILAASTVSMTLLLSTFGRIGDIVPKTALITTGGICASFFITILPITSDFISILVFSAILGISGAMSQPPSVAMLLEEGGKCGIGKASGYFNLSMNAGFALGPVLGSILMAHYGINTVFYISGSVGILFTLSFLLISSGFKAVTRPD</sequence>
<feature type="transmembrane region" description="Helical" evidence="6">
    <location>
        <begin position="72"/>
        <end position="89"/>
    </location>
</feature>
<keyword evidence="3 6" id="KW-0812">Transmembrane</keyword>
<name>D4H266_DENA2</name>
<feature type="transmembrane region" description="Helical" evidence="6">
    <location>
        <begin position="238"/>
        <end position="258"/>
    </location>
</feature>
<keyword evidence="4 6" id="KW-1133">Transmembrane helix</keyword>
<dbReference type="InterPro" id="IPR011701">
    <property type="entry name" value="MFS"/>
</dbReference>
<dbReference type="InterPro" id="IPR036259">
    <property type="entry name" value="MFS_trans_sf"/>
</dbReference>
<dbReference type="PANTHER" id="PTHR43124">
    <property type="entry name" value="PURINE EFFLUX PUMP PBUE"/>
    <property type="match status" value="1"/>
</dbReference>
<dbReference type="RefSeq" id="WP_013011361.1">
    <property type="nucleotide sequence ID" value="NC_013943.1"/>
</dbReference>
<dbReference type="Gene3D" id="1.20.1250.20">
    <property type="entry name" value="MFS general substrate transporter like domains"/>
    <property type="match status" value="2"/>
</dbReference>
<protein>
    <submittedName>
        <fullName evidence="8">Major facilitator superfamily MFS_1</fullName>
    </submittedName>
</protein>
<evidence type="ECO:0000256" key="3">
    <source>
        <dbReference type="ARBA" id="ARBA00022692"/>
    </source>
</evidence>
<keyword evidence="2" id="KW-1003">Cell membrane</keyword>
<keyword evidence="9" id="KW-1185">Reference proteome</keyword>
<evidence type="ECO:0000313" key="8">
    <source>
        <dbReference type="EMBL" id="ADD68857.1"/>
    </source>
</evidence>
<dbReference type="GO" id="GO:0022857">
    <property type="term" value="F:transmembrane transporter activity"/>
    <property type="evidence" value="ECO:0007669"/>
    <property type="project" value="InterPro"/>
</dbReference>
<feature type="transmembrane region" description="Helical" evidence="6">
    <location>
        <begin position="158"/>
        <end position="180"/>
    </location>
</feature>
<dbReference type="PROSITE" id="PS50850">
    <property type="entry name" value="MFS"/>
    <property type="match status" value="1"/>
</dbReference>
<evidence type="ECO:0000256" key="5">
    <source>
        <dbReference type="ARBA" id="ARBA00023136"/>
    </source>
</evidence>
<dbReference type="PaxDb" id="522772-Dacet_2094"/>
<dbReference type="KEGG" id="dap:Dacet_2094"/>
<dbReference type="OrthoDB" id="5412090at2"/>
<keyword evidence="5 6" id="KW-0472">Membrane</keyword>